<sequence length="877" mass="97906">MDARIFVCVRNSAWRLAKLNFDMLLLDEAHHYEPLPADVEDDESDIIGDEPDESEEDGTKWTSQTTLGLRASTVLSLHARKRLFFSATLRWSQPNFDFGLRVAVRARVISDYSILVPFMTAGDPKPSLVKLIQDLPTARRILAFCNTVKEAKQFAQLLNAADILAGHYNGCTAGPQRTKILEDFEKGPGRGGVRVLVTVDVLSEGVDLPMADTCLFVEPKRGVKLRQCVGRVLRQHPQKVDALVVAPPIVQQAPAGDLQADNELIRLLSELAGADDELRKSLAQNSFSRVSIVDLRSNRTEDPALAQEQAATLLSTSVYPRALSSHFFSAGARLELGLAQLIRYKEEHGHCKVLRMHKTSSGFALGTWVSAQRFACRIAKLTFQRIEQLDSLGFVWDAHRSAWAKGFEHLKAYEQENDHTIVPRSYNSDDGFKLGVWVRDQRTTRKGQGRRKLEADQIEQLDSLGFVWDAFQFFWDKGFEHLKAYKQENDHTVVPYSYHSDDGFKLGHWANNQRTARKGQGRRKLEPDKIEQLDSLVATVTMPWPRARQHCVASSSLRRKCRMAACALPTVDYLTESSPETEISRLCTACGLSRLCTACGLCIPANGQQLAKAKAQLPAVPLSLKQALKLPAGDKGIDSLALNLTLAVQAKDYTNGHAVPLARLTNFHFLASMGVLGQHFPRRIVATNETSQLPREWEELSEAEHRRYSGAEVEAWKLIARDWAQQQPSTEVTFSPSCTSPRWPHQEACLRECSSFLASGPEQRDFFVQIATGGGKSLIMADLLAELGESGRACVIVPKLDLMEQVARLLESMALPGISRVGTGHSPDMDARIFVCVRNSAWRLAKLNFDLLLLDEAHHYEPLRADVEDSHTRMKLC</sequence>
<evidence type="ECO:0000313" key="5">
    <source>
        <dbReference type="Proteomes" id="UP000626109"/>
    </source>
</evidence>
<dbReference type="PANTHER" id="PTHR33418:SF1">
    <property type="entry name" value="HELICASE-ASSOCIATED DOMAIN-CONTAINING PROTEIN"/>
    <property type="match status" value="1"/>
</dbReference>
<dbReference type="InterPro" id="IPR001650">
    <property type="entry name" value="Helicase_C-like"/>
</dbReference>
<dbReference type="Proteomes" id="UP000626109">
    <property type="component" value="Unassembled WGS sequence"/>
</dbReference>
<dbReference type="GO" id="GO:0003677">
    <property type="term" value="F:DNA binding"/>
    <property type="evidence" value="ECO:0007669"/>
    <property type="project" value="InterPro"/>
</dbReference>
<evidence type="ECO:0000313" key="4">
    <source>
        <dbReference type="EMBL" id="CAE8732309.1"/>
    </source>
</evidence>
<dbReference type="SMART" id="SM00490">
    <property type="entry name" value="HELICc"/>
    <property type="match status" value="1"/>
</dbReference>
<dbReference type="InterPro" id="IPR027417">
    <property type="entry name" value="P-loop_NTPase"/>
</dbReference>
<accession>A0A813LIY3</accession>
<dbReference type="Pfam" id="PF00271">
    <property type="entry name" value="Helicase_C"/>
    <property type="match status" value="1"/>
</dbReference>
<dbReference type="PROSITE" id="PS51192">
    <property type="entry name" value="HELICASE_ATP_BIND_1"/>
    <property type="match status" value="1"/>
</dbReference>
<dbReference type="InterPro" id="IPR006935">
    <property type="entry name" value="Helicase/UvrB_N"/>
</dbReference>
<dbReference type="PANTHER" id="PTHR33418">
    <property type="entry name" value="HELICASE-ASSOCIATED"/>
    <property type="match status" value="1"/>
</dbReference>
<feature type="domain" description="Helicase ATP-binding" evidence="2">
    <location>
        <begin position="757"/>
        <end position="877"/>
    </location>
</feature>
<dbReference type="GO" id="GO:0005524">
    <property type="term" value="F:ATP binding"/>
    <property type="evidence" value="ECO:0007669"/>
    <property type="project" value="InterPro"/>
</dbReference>
<evidence type="ECO:0000259" key="2">
    <source>
        <dbReference type="PROSITE" id="PS51192"/>
    </source>
</evidence>
<dbReference type="EMBL" id="CAJNNW010036134">
    <property type="protein sequence ID" value="CAE8732309.1"/>
    <property type="molecule type" value="Genomic_DNA"/>
</dbReference>
<dbReference type="Pfam" id="PF04851">
    <property type="entry name" value="ResIII"/>
    <property type="match status" value="1"/>
</dbReference>
<comment type="caution">
    <text evidence="4">The sequence shown here is derived from an EMBL/GenBank/DDBJ whole genome shotgun (WGS) entry which is preliminary data.</text>
</comment>
<dbReference type="SUPFAM" id="SSF52540">
    <property type="entry name" value="P-loop containing nucleoside triphosphate hydrolases"/>
    <property type="match status" value="2"/>
</dbReference>
<feature type="compositionally biased region" description="Acidic residues" evidence="1">
    <location>
        <begin position="39"/>
        <end position="56"/>
    </location>
</feature>
<dbReference type="PROSITE" id="PS51194">
    <property type="entry name" value="HELICASE_CTER"/>
    <property type="match status" value="1"/>
</dbReference>
<dbReference type="AlphaFoldDB" id="A0A813LIY3"/>
<evidence type="ECO:0000259" key="3">
    <source>
        <dbReference type="PROSITE" id="PS51194"/>
    </source>
</evidence>
<feature type="domain" description="Helicase C-terminal" evidence="3">
    <location>
        <begin position="130"/>
        <end position="294"/>
    </location>
</feature>
<dbReference type="Gene3D" id="6.10.140.530">
    <property type="match status" value="3"/>
</dbReference>
<dbReference type="Gene3D" id="3.40.50.300">
    <property type="entry name" value="P-loop containing nucleotide triphosphate hydrolases"/>
    <property type="match status" value="2"/>
</dbReference>
<evidence type="ECO:0000256" key="1">
    <source>
        <dbReference type="SAM" id="MobiDB-lite"/>
    </source>
</evidence>
<proteinExistence type="predicted"/>
<feature type="region of interest" description="Disordered" evidence="1">
    <location>
        <begin position="39"/>
        <end position="62"/>
    </location>
</feature>
<protein>
    <submittedName>
        <fullName evidence="4">Uncharacterized protein</fullName>
    </submittedName>
</protein>
<name>A0A813LIY3_POLGL</name>
<gene>
    <name evidence="4" type="ORF">PGLA2088_LOCUS46344</name>
</gene>
<dbReference type="InterPro" id="IPR014001">
    <property type="entry name" value="Helicase_ATP-bd"/>
</dbReference>
<organism evidence="4 5">
    <name type="scientific">Polarella glacialis</name>
    <name type="common">Dinoflagellate</name>
    <dbReference type="NCBI Taxonomy" id="89957"/>
    <lineage>
        <taxon>Eukaryota</taxon>
        <taxon>Sar</taxon>
        <taxon>Alveolata</taxon>
        <taxon>Dinophyceae</taxon>
        <taxon>Suessiales</taxon>
        <taxon>Suessiaceae</taxon>
        <taxon>Polarella</taxon>
    </lineage>
</organism>
<dbReference type="Pfam" id="PF03457">
    <property type="entry name" value="HA"/>
    <property type="match status" value="3"/>
</dbReference>
<dbReference type="GO" id="GO:0016787">
    <property type="term" value="F:hydrolase activity"/>
    <property type="evidence" value="ECO:0007669"/>
    <property type="project" value="InterPro"/>
</dbReference>
<reference evidence="4" key="1">
    <citation type="submission" date="2021-02" db="EMBL/GenBank/DDBJ databases">
        <authorList>
            <person name="Dougan E. K."/>
            <person name="Rhodes N."/>
            <person name="Thang M."/>
            <person name="Chan C."/>
        </authorList>
    </citation>
    <scope>NUCLEOTIDE SEQUENCE</scope>
</reference>
<dbReference type="InterPro" id="IPR005114">
    <property type="entry name" value="Helicase_assoc"/>
</dbReference>